<evidence type="ECO:0000259" key="3">
    <source>
        <dbReference type="Pfam" id="PF00578"/>
    </source>
</evidence>
<dbReference type="Pfam" id="PF06580">
    <property type="entry name" value="His_kinase"/>
    <property type="match status" value="1"/>
</dbReference>
<dbReference type="InterPro" id="IPR036890">
    <property type="entry name" value="HATPase_C_sf"/>
</dbReference>
<organism evidence="5 6">
    <name type="scientific">Carboxylicivirga linearis</name>
    <dbReference type="NCBI Taxonomy" id="1628157"/>
    <lineage>
        <taxon>Bacteria</taxon>
        <taxon>Pseudomonadati</taxon>
        <taxon>Bacteroidota</taxon>
        <taxon>Bacteroidia</taxon>
        <taxon>Marinilabiliales</taxon>
        <taxon>Marinilabiliaceae</taxon>
        <taxon>Carboxylicivirga</taxon>
    </lineage>
</organism>
<dbReference type="InterPro" id="IPR050640">
    <property type="entry name" value="Bact_2-comp_sensor_kinase"/>
</dbReference>
<dbReference type="PANTHER" id="PTHR34220">
    <property type="entry name" value="SENSOR HISTIDINE KINASE YPDA"/>
    <property type="match status" value="1"/>
</dbReference>
<dbReference type="SUPFAM" id="SSF52833">
    <property type="entry name" value="Thioredoxin-like"/>
    <property type="match status" value="1"/>
</dbReference>
<evidence type="ECO:0000313" key="6">
    <source>
        <dbReference type="Proteomes" id="UP000708576"/>
    </source>
</evidence>
<accession>A0ABS5K102</accession>
<evidence type="ECO:0000256" key="2">
    <source>
        <dbReference type="SAM" id="SignalP"/>
    </source>
</evidence>
<dbReference type="Pfam" id="PF19777">
    <property type="entry name" value="DUF6263"/>
    <property type="match status" value="1"/>
</dbReference>
<comment type="caution">
    <text evidence="5">The sequence shown here is derived from an EMBL/GenBank/DDBJ whole genome shotgun (WGS) entry which is preliminary data.</text>
</comment>
<evidence type="ECO:0000259" key="4">
    <source>
        <dbReference type="Pfam" id="PF06580"/>
    </source>
</evidence>
<keyword evidence="6" id="KW-1185">Reference proteome</keyword>
<reference evidence="5 6" key="1">
    <citation type="journal article" date="2015" name="Int. J. Syst. Evol. Microbiol.">
        <title>Carboxylicivirga linearis sp. nov., isolated from a sea cucumber culture pond.</title>
        <authorList>
            <person name="Wang F.Q."/>
            <person name="Zhou Y.X."/>
            <person name="Lin X.Z."/>
            <person name="Chen G.J."/>
            <person name="Du Z.J."/>
        </authorList>
    </citation>
    <scope>NUCLEOTIDE SEQUENCE [LARGE SCALE GENOMIC DNA]</scope>
    <source>
        <strain evidence="5 6">FB218</strain>
    </source>
</reference>
<dbReference type="Gene3D" id="3.30.565.10">
    <property type="entry name" value="Histidine kinase-like ATPase, C-terminal domain"/>
    <property type="match status" value="1"/>
</dbReference>
<protein>
    <submittedName>
        <fullName evidence="5">Histidine kinase</fullName>
    </submittedName>
</protein>
<keyword evidence="1" id="KW-1133">Transmembrane helix</keyword>
<dbReference type="InterPro" id="IPR000866">
    <property type="entry name" value="AhpC/TSA"/>
</dbReference>
<dbReference type="Proteomes" id="UP000708576">
    <property type="component" value="Unassembled WGS sequence"/>
</dbReference>
<dbReference type="GO" id="GO:0016301">
    <property type="term" value="F:kinase activity"/>
    <property type="evidence" value="ECO:0007669"/>
    <property type="project" value="UniProtKB-KW"/>
</dbReference>
<feature type="chain" id="PRO_5045953774" evidence="2">
    <location>
        <begin position="20"/>
        <end position="989"/>
    </location>
</feature>
<keyword evidence="5" id="KW-0418">Kinase</keyword>
<evidence type="ECO:0000313" key="5">
    <source>
        <dbReference type="EMBL" id="MBS2100226.1"/>
    </source>
</evidence>
<sequence>MKKLLFLIYLIAHFAISQANNSKSLKYDFNIGDEFVVKVRSYGLVHNKLSMQSVIYVNELNPTSIDFYFLFQPLSNSRGVTKMKVDIHRVVRWHNNRCYDTQIPNYAIDSYENIFKELVNKSFTITLDQQGKVLTVKGIEGIYEDILNKKFSDSFNQFYNTSFRSAFSAVEFKKVIQNIFPRLDLASNVLKVTDASDLLNVIYKATTSPYKYDICILNNGDMEQYLPFKADTLLFSKSKGRFVKGEIKSNKEFYDDDEPNGVTGYNNFSNVFGRVASFVNYGVEDNRSNRVVLKGVIKGNTATTGSLYVKQRYPDYESFQKQEFMIEKDGTFELTFDLHRPMDLTFRVGAITSDLTFAKDIFLEPGDELEININNQTENPEWSFGGKSTLKFNLLDNINSQIKPYTVTEGENVDSLIQKMWDQVHLLEQQIKDKPLTTWAKKYIKTNLFVNINYSMKGSNYVSRNLIKDLKELHVKWMEEMESALYIYPETNKTRAFIDTYIKIKSDDLQRYRWKNNGTEVQYNLAKVLLEGEVLYYSEGKYLNEAIQKADLELAEKMLIEFQEKFPSTELANTFKRQLGDYSVMKEGKPAPDFTLPNMDGKNISLSDYQGQWVYVVFKKVQDDVNNANLRFLQLLNDSVQGPFKTLLVVTDKTANYKLISEIRKFYTGDLLLNPEWSNSETLNYKATKSNSAFLINSKGEFELLWDQHLNYDMGLGNGRFFQYANVLSEYIHLKQPEFSKSKIQKSYIYGSLAVIMLISALVWFYFKMRQKQFEKEEARKREKVQLELKAIRSQLNPHFMFNTLNSIQHLVSDDRNEEACLYISEFSGLMRQVLNDSNKILIPLASEIEALQTYLKLEALRFGFDYHLEVDPNLETDLIEIPGLMVQPFVENAVIHGVSKLKEKGRIRISFQLHNNKLLCCVDDNGGGYSEVKNTLLNGQGIALSKRRLEVMKESYQLEIGLDIKNKGEADPAKNGTLVEITYELNDV</sequence>
<keyword evidence="2" id="KW-0732">Signal</keyword>
<dbReference type="RefSeq" id="WP_212217668.1">
    <property type="nucleotide sequence ID" value="NZ_JAGUCO010000020.1"/>
</dbReference>
<dbReference type="Gene3D" id="3.40.30.10">
    <property type="entry name" value="Glutaredoxin"/>
    <property type="match status" value="1"/>
</dbReference>
<evidence type="ECO:0000256" key="1">
    <source>
        <dbReference type="SAM" id="Phobius"/>
    </source>
</evidence>
<dbReference type="InterPro" id="IPR036249">
    <property type="entry name" value="Thioredoxin-like_sf"/>
</dbReference>
<dbReference type="Pfam" id="PF00578">
    <property type="entry name" value="AhpC-TSA"/>
    <property type="match status" value="1"/>
</dbReference>
<keyword evidence="1" id="KW-0812">Transmembrane</keyword>
<dbReference type="InterPro" id="IPR046230">
    <property type="entry name" value="DUF6263"/>
</dbReference>
<dbReference type="EMBL" id="JAGUCO010000020">
    <property type="protein sequence ID" value="MBS2100226.1"/>
    <property type="molecule type" value="Genomic_DNA"/>
</dbReference>
<gene>
    <name evidence="5" type="ORF">KEM10_18210</name>
</gene>
<dbReference type="PANTHER" id="PTHR34220:SF7">
    <property type="entry name" value="SENSOR HISTIDINE KINASE YPDA"/>
    <property type="match status" value="1"/>
</dbReference>
<feature type="domain" description="Alkyl hydroperoxide reductase subunit C/ Thiol specific antioxidant" evidence="3">
    <location>
        <begin position="588"/>
        <end position="620"/>
    </location>
</feature>
<feature type="domain" description="Signal transduction histidine kinase internal region" evidence="4">
    <location>
        <begin position="788"/>
        <end position="864"/>
    </location>
</feature>
<proteinExistence type="predicted"/>
<name>A0ABS5K102_9BACT</name>
<keyword evidence="1" id="KW-0472">Membrane</keyword>
<keyword evidence="5" id="KW-0808">Transferase</keyword>
<feature type="signal peptide" evidence="2">
    <location>
        <begin position="1"/>
        <end position="19"/>
    </location>
</feature>
<feature type="transmembrane region" description="Helical" evidence="1">
    <location>
        <begin position="748"/>
        <end position="767"/>
    </location>
</feature>
<dbReference type="SUPFAM" id="SSF55874">
    <property type="entry name" value="ATPase domain of HSP90 chaperone/DNA topoisomerase II/histidine kinase"/>
    <property type="match status" value="1"/>
</dbReference>
<dbReference type="InterPro" id="IPR010559">
    <property type="entry name" value="Sig_transdc_His_kin_internal"/>
</dbReference>